<keyword evidence="2" id="KW-1185">Reference proteome</keyword>
<sequence length="65" mass="7745">MNKFTQTDQFMKEIVVRLDTKEQLKTKFLYILDNYSKIRETYGITTPAVKKTELMQTTINQIKLL</sequence>
<dbReference type="Proteomes" id="UP000291117">
    <property type="component" value="Unassembled WGS sequence"/>
</dbReference>
<organism evidence="1 2">
    <name type="scientific">Pedobacter hiemivivus</name>
    <dbReference type="NCBI Taxonomy" id="2530454"/>
    <lineage>
        <taxon>Bacteria</taxon>
        <taxon>Pseudomonadati</taxon>
        <taxon>Bacteroidota</taxon>
        <taxon>Sphingobacteriia</taxon>
        <taxon>Sphingobacteriales</taxon>
        <taxon>Sphingobacteriaceae</taxon>
        <taxon>Pedobacter</taxon>
    </lineage>
</organism>
<dbReference type="AlphaFoldDB" id="A0A4R0N9W9"/>
<protein>
    <submittedName>
        <fullName evidence="1">Uncharacterized protein</fullName>
    </submittedName>
</protein>
<dbReference type="OrthoDB" id="944975at2"/>
<gene>
    <name evidence="1" type="ORF">EZ444_08965</name>
</gene>
<reference evidence="1 2" key="1">
    <citation type="submission" date="2019-02" db="EMBL/GenBank/DDBJ databases">
        <title>Pedobacter sp. RP-3-8 sp. nov., isolated from Arctic soil.</title>
        <authorList>
            <person name="Dahal R.H."/>
        </authorList>
    </citation>
    <scope>NUCLEOTIDE SEQUENCE [LARGE SCALE GENOMIC DNA]</scope>
    <source>
        <strain evidence="1 2">RP-3-8</strain>
    </source>
</reference>
<dbReference type="RefSeq" id="WP_131608392.1">
    <property type="nucleotide sequence ID" value="NZ_SJSM01000004.1"/>
</dbReference>
<evidence type="ECO:0000313" key="1">
    <source>
        <dbReference type="EMBL" id="TCC96980.1"/>
    </source>
</evidence>
<name>A0A4R0N9W9_9SPHI</name>
<proteinExistence type="predicted"/>
<accession>A0A4R0N9W9</accession>
<dbReference type="EMBL" id="SJSM01000004">
    <property type="protein sequence ID" value="TCC96980.1"/>
    <property type="molecule type" value="Genomic_DNA"/>
</dbReference>
<evidence type="ECO:0000313" key="2">
    <source>
        <dbReference type="Proteomes" id="UP000291117"/>
    </source>
</evidence>
<comment type="caution">
    <text evidence="1">The sequence shown here is derived from an EMBL/GenBank/DDBJ whole genome shotgun (WGS) entry which is preliminary data.</text>
</comment>